<dbReference type="AlphaFoldDB" id="A0A6V7NM13"/>
<evidence type="ECO:0000313" key="1">
    <source>
        <dbReference type="EMBL" id="CAD1819651.1"/>
    </source>
</evidence>
<dbReference type="EMBL" id="LR862139">
    <property type="protein sequence ID" value="CAD1819651.1"/>
    <property type="molecule type" value="Genomic_DNA"/>
</dbReference>
<sequence>MVETLRVSGSGNGSRPSAAYWTDEIDAAEKIREMGIPAKWLRSLVGLRKPEKSRDPEDKNNSIGDDQLLHHGKILLVRMSSVLVLLRPAMEMPNQAQIPVPHFLCQCLLKLSMMRKRTGLLQLFKPHFELSWLDELYEL</sequence>
<organism evidence="1">
    <name type="scientific">Ananas comosus var. bracteatus</name>
    <name type="common">red pineapple</name>
    <dbReference type="NCBI Taxonomy" id="296719"/>
    <lineage>
        <taxon>Eukaryota</taxon>
        <taxon>Viridiplantae</taxon>
        <taxon>Streptophyta</taxon>
        <taxon>Embryophyta</taxon>
        <taxon>Tracheophyta</taxon>
        <taxon>Spermatophyta</taxon>
        <taxon>Magnoliopsida</taxon>
        <taxon>Liliopsida</taxon>
        <taxon>Poales</taxon>
        <taxon>Bromeliaceae</taxon>
        <taxon>Bromelioideae</taxon>
        <taxon>Ananas</taxon>
    </lineage>
</organism>
<gene>
    <name evidence="1" type="ORF">CB5_LOCUS2862</name>
</gene>
<accession>A0A6V7NM13</accession>
<proteinExistence type="predicted"/>
<reference evidence="1" key="1">
    <citation type="submission" date="2020-07" db="EMBL/GenBank/DDBJ databases">
        <authorList>
            <person name="Lin J."/>
        </authorList>
    </citation>
    <scope>NUCLEOTIDE SEQUENCE</scope>
</reference>
<protein>
    <submittedName>
        <fullName evidence="1">Uncharacterized protein</fullName>
    </submittedName>
</protein>
<name>A0A6V7NM13_ANACO</name>